<evidence type="ECO:0000256" key="8">
    <source>
        <dbReference type="ARBA" id="ARBA00022723"/>
    </source>
</evidence>
<evidence type="ECO:0000256" key="3">
    <source>
        <dbReference type="ARBA" id="ARBA00010115"/>
    </source>
</evidence>
<evidence type="ECO:0000259" key="18">
    <source>
        <dbReference type="Pfam" id="PF08608"/>
    </source>
</evidence>
<comment type="catalytic activity">
    <reaction evidence="14">
        <text>N(1)-methylguanosine(37) in tRNA(Phe) + pyruvate + S-adenosyl-L-methionine = 4-demethylwyosine(37) in tRNA(Phe) + 5'-deoxyadenosine + L-methionine + CO2 + H2O</text>
        <dbReference type="Rhea" id="RHEA:36347"/>
        <dbReference type="Rhea" id="RHEA-COMP:10164"/>
        <dbReference type="Rhea" id="RHEA-COMP:10165"/>
        <dbReference type="ChEBI" id="CHEBI:15361"/>
        <dbReference type="ChEBI" id="CHEBI:15377"/>
        <dbReference type="ChEBI" id="CHEBI:16526"/>
        <dbReference type="ChEBI" id="CHEBI:17319"/>
        <dbReference type="ChEBI" id="CHEBI:57844"/>
        <dbReference type="ChEBI" id="CHEBI:59789"/>
        <dbReference type="ChEBI" id="CHEBI:64315"/>
        <dbReference type="ChEBI" id="CHEBI:73542"/>
        <dbReference type="EC" id="4.1.3.44"/>
    </reaction>
</comment>
<evidence type="ECO:0000256" key="2">
    <source>
        <dbReference type="ARBA" id="ARBA00004797"/>
    </source>
</evidence>
<evidence type="ECO:0000256" key="11">
    <source>
        <dbReference type="ARBA" id="ARBA00023014"/>
    </source>
</evidence>
<feature type="domain" description="Flavodoxin-like" evidence="16">
    <location>
        <begin position="63"/>
        <end position="195"/>
    </location>
</feature>
<dbReference type="InterPro" id="IPR013917">
    <property type="entry name" value="tRNA_wybutosine-synth"/>
</dbReference>
<evidence type="ECO:0000256" key="10">
    <source>
        <dbReference type="ARBA" id="ARBA00023004"/>
    </source>
</evidence>
<dbReference type="SUPFAM" id="SSF102114">
    <property type="entry name" value="Radical SAM enzymes"/>
    <property type="match status" value="1"/>
</dbReference>
<keyword evidence="5" id="KW-0004">4Fe-4S</keyword>
<keyword evidence="20" id="KW-1185">Reference proteome</keyword>
<dbReference type="Pfam" id="PF08608">
    <property type="entry name" value="Wyosine_form"/>
    <property type="match status" value="1"/>
</dbReference>
<evidence type="ECO:0000256" key="15">
    <source>
        <dbReference type="SAM" id="MobiDB-lite"/>
    </source>
</evidence>
<dbReference type="InterPro" id="IPR029039">
    <property type="entry name" value="Flavoprotein-like_sf"/>
</dbReference>
<keyword evidence="10" id="KW-0408">Iron</keyword>
<dbReference type="CDD" id="cd01335">
    <property type="entry name" value="Radical_SAM"/>
    <property type="match status" value="1"/>
</dbReference>
<evidence type="ECO:0000259" key="16">
    <source>
        <dbReference type="Pfam" id="PF00258"/>
    </source>
</evidence>
<dbReference type="Gene3D" id="3.40.50.360">
    <property type="match status" value="1"/>
</dbReference>
<keyword evidence="7" id="KW-0819">tRNA processing</keyword>
<dbReference type="SUPFAM" id="SSF52218">
    <property type="entry name" value="Flavoproteins"/>
    <property type="match status" value="1"/>
</dbReference>
<dbReference type="InterPro" id="IPR013785">
    <property type="entry name" value="Aldolase_TIM"/>
</dbReference>
<comment type="function">
    <text evidence="13">Probable component of the wybutosine biosynthesis pathway. Wybutosine is a hyper modified guanosine with a tricyclic base found at the 3'-position adjacent to the anticodon of eukaryotic phenylalanine tRNA. Catalyzes the condensation of N-methylguanine with 2 carbon atoms from pyruvate to form the tricyclic 4-demethylwyosine, an intermediate in wybutosine biosynthesis.</text>
</comment>
<comment type="pathway">
    <text evidence="2">tRNA modification; wybutosine-tRNA(Phe) biosynthesis.</text>
</comment>
<feature type="compositionally biased region" description="Acidic residues" evidence="15">
    <location>
        <begin position="245"/>
        <end position="275"/>
    </location>
</feature>
<dbReference type="InterPro" id="IPR034556">
    <property type="entry name" value="tRNA_wybutosine-synthase"/>
</dbReference>
<dbReference type="InterPro" id="IPR007197">
    <property type="entry name" value="rSAM"/>
</dbReference>
<evidence type="ECO:0000256" key="1">
    <source>
        <dbReference type="ARBA" id="ARBA00001966"/>
    </source>
</evidence>
<dbReference type="InterPro" id="IPR058240">
    <property type="entry name" value="rSAM_sf"/>
</dbReference>
<feature type="domain" description="tRNA wybutosine-synthesis" evidence="18">
    <location>
        <begin position="517"/>
        <end position="579"/>
    </location>
</feature>
<gene>
    <name evidence="19" type="ORF">MAR_008987</name>
</gene>
<keyword evidence="12" id="KW-0456">Lyase</keyword>
<evidence type="ECO:0000256" key="7">
    <source>
        <dbReference type="ARBA" id="ARBA00022694"/>
    </source>
</evidence>
<evidence type="ECO:0000256" key="12">
    <source>
        <dbReference type="ARBA" id="ARBA00023239"/>
    </source>
</evidence>
<dbReference type="InterPro" id="IPR001094">
    <property type="entry name" value="Flavdoxin-like"/>
</dbReference>
<comment type="similarity">
    <text evidence="3">Belongs to the TYW1 family.</text>
</comment>
<dbReference type="PANTHER" id="PTHR13930">
    <property type="entry name" value="S-ADENOSYL-L-METHIONINE-DEPENDENT TRNA 4-DEMETHYLWYOSINE SYNTHASE"/>
    <property type="match status" value="1"/>
</dbReference>
<comment type="cofactor">
    <cofactor evidence="1">
        <name>[4Fe-4S] cluster</name>
        <dbReference type="ChEBI" id="CHEBI:49883"/>
    </cofactor>
</comment>
<dbReference type="EC" id="4.1.3.44" evidence="4"/>
<proteinExistence type="inferred from homology"/>
<keyword evidence="11" id="KW-0411">Iron-sulfur</keyword>
<evidence type="ECO:0000256" key="5">
    <source>
        <dbReference type="ARBA" id="ARBA00022485"/>
    </source>
</evidence>
<feature type="region of interest" description="Disordered" evidence="15">
    <location>
        <begin position="238"/>
        <end position="284"/>
    </location>
</feature>
<evidence type="ECO:0000256" key="4">
    <source>
        <dbReference type="ARBA" id="ARBA00012821"/>
    </source>
</evidence>
<evidence type="ECO:0000259" key="17">
    <source>
        <dbReference type="Pfam" id="PF04055"/>
    </source>
</evidence>
<accession>A0ABY7DZR1</accession>
<evidence type="ECO:0000313" key="19">
    <source>
        <dbReference type="EMBL" id="WAR02429.1"/>
    </source>
</evidence>
<feature type="domain" description="Radical SAM core" evidence="17">
    <location>
        <begin position="389"/>
        <end position="513"/>
    </location>
</feature>
<evidence type="ECO:0000256" key="13">
    <source>
        <dbReference type="ARBA" id="ARBA00025368"/>
    </source>
</evidence>
<dbReference type="EMBL" id="CP111015">
    <property type="protein sequence ID" value="WAR02429.1"/>
    <property type="molecule type" value="Genomic_DNA"/>
</dbReference>
<keyword evidence="9" id="KW-0547">Nucleotide-binding</keyword>
<reference evidence="19" key="1">
    <citation type="submission" date="2022-11" db="EMBL/GenBank/DDBJ databases">
        <title>Centuries of genome instability and evolution in soft-shell clam transmissible cancer (bioRxiv).</title>
        <authorList>
            <person name="Hart S.F.M."/>
            <person name="Yonemitsu M.A."/>
            <person name="Giersch R.M."/>
            <person name="Beal B.F."/>
            <person name="Arriagada G."/>
            <person name="Davis B.W."/>
            <person name="Ostrander E.A."/>
            <person name="Goff S.P."/>
            <person name="Metzger M.J."/>
        </authorList>
    </citation>
    <scope>NUCLEOTIDE SEQUENCE</scope>
    <source>
        <strain evidence="19">MELC-2E11</strain>
        <tissue evidence="19">Siphon/mantle</tissue>
    </source>
</reference>
<dbReference type="PRINTS" id="PR00369">
    <property type="entry name" value="FLAVODOXIN"/>
</dbReference>
<evidence type="ECO:0000313" key="20">
    <source>
        <dbReference type="Proteomes" id="UP001164746"/>
    </source>
</evidence>
<dbReference type="Proteomes" id="UP001164746">
    <property type="component" value="Chromosome 4"/>
</dbReference>
<organism evidence="19 20">
    <name type="scientific">Mya arenaria</name>
    <name type="common">Soft-shell clam</name>
    <dbReference type="NCBI Taxonomy" id="6604"/>
    <lineage>
        <taxon>Eukaryota</taxon>
        <taxon>Metazoa</taxon>
        <taxon>Spiralia</taxon>
        <taxon>Lophotrochozoa</taxon>
        <taxon>Mollusca</taxon>
        <taxon>Bivalvia</taxon>
        <taxon>Autobranchia</taxon>
        <taxon>Heteroconchia</taxon>
        <taxon>Euheterodonta</taxon>
        <taxon>Imparidentia</taxon>
        <taxon>Neoheterodontei</taxon>
        <taxon>Myida</taxon>
        <taxon>Myoidea</taxon>
        <taxon>Myidae</taxon>
        <taxon>Mya</taxon>
    </lineage>
</organism>
<evidence type="ECO:0000256" key="6">
    <source>
        <dbReference type="ARBA" id="ARBA00022691"/>
    </source>
</evidence>
<keyword evidence="6" id="KW-0949">S-adenosyl-L-methionine</keyword>
<keyword evidence="8" id="KW-0479">Metal-binding</keyword>
<evidence type="ECO:0000256" key="9">
    <source>
        <dbReference type="ARBA" id="ARBA00022741"/>
    </source>
</evidence>
<sequence>MDNDFEHGYNQDGLHTVRMIEKLLSYLVSDSLQVPVWTIVLAAAVVVAVVWEKRKPRTAQQLFAGQLAEEGGRKGYKIDLVDLATAALSGTDTVCVFIVSTYTDGTPPESAAWFCKWLEEASTDFRMEKTLLRNMQYCVFGLGNSLYSDHYNTVGRNIDRWIHSMSGKRVTILGQGDEDVVNSRHGGIEEDFKAWRKIFWRKAGPVLTGRKTLMSVTGKSKEGCNDGEKCGGSCKCKDEGGACSSDEDQEGDEPLYETSSEEEDDDAESGGEEEGVVTQNPGGVVDLEDLGKVMKKMKTAKAARRAEESTVAAGGERKEMVTPQLRKALTKQGYRIIGSHSGVKLCRHHTNPVGTEWRWQMDDPELVFSGALESHVSMIKQFKGVPGVIAERFAEGLNPAHCALSLVGEPIMYPEINRFVNMLHEKHISTFLVTNAQFPDAITNLSPVTQLYVSVDASTKDSLKKIDRPLFKDFWERFLDSLRALSEKGQRTVYRLTLVKAFNTDEIDNYARLVSIGKPDFIEIKGVTFCGDSKASTLTMGNVPWHEEVVKFVQQFAEELPDYEIASEHEHSNCLLLAHKKFKVNGEWWTWIDYPRFHKLIKEWTESNGERTFTALDYMAKTPHWAVFGAREQGFDPAETRYFRKNPKKDIGGC</sequence>
<dbReference type="Gene3D" id="3.20.20.70">
    <property type="entry name" value="Aldolase class I"/>
    <property type="match status" value="2"/>
</dbReference>
<dbReference type="Pfam" id="PF00258">
    <property type="entry name" value="Flavodoxin_1"/>
    <property type="match status" value="1"/>
</dbReference>
<evidence type="ECO:0000256" key="14">
    <source>
        <dbReference type="ARBA" id="ARBA00049466"/>
    </source>
</evidence>
<dbReference type="Pfam" id="PF04055">
    <property type="entry name" value="Radical_SAM"/>
    <property type="match status" value="1"/>
</dbReference>
<name>A0ABY7DZR1_MYAAR</name>
<dbReference type="InterPro" id="IPR008254">
    <property type="entry name" value="Flavodoxin/NO_synth"/>
</dbReference>
<protein>
    <recommendedName>
        <fullName evidence="4">tRNA 4-demethylwyosine synthase (AdoMet-dependent)</fullName>
        <ecNumber evidence="4">4.1.3.44</ecNumber>
    </recommendedName>
</protein>
<dbReference type="PANTHER" id="PTHR13930:SF0">
    <property type="entry name" value="S-ADENOSYL-L-METHIONINE-DEPENDENT TRNA 4-DEMETHYLWYOSINE SYNTHASE TYW1-RELATED"/>
    <property type="match status" value="1"/>
</dbReference>